<evidence type="ECO:0000256" key="1">
    <source>
        <dbReference type="SAM" id="Phobius"/>
    </source>
</evidence>
<feature type="transmembrane region" description="Helical" evidence="1">
    <location>
        <begin position="66"/>
        <end position="91"/>
    </location>
</feature>
<organism evidence="2 3">
    <name type="scientific">Bursaphelenchus xylophilus</name>
    <name type="common">Pinewood nematode worm</name>
    <name type="synonym">Aphelenchoides xylophilus</name>
    <dbReference type="NCBI Taxonomy" id="6326"/>
    <lineage>
        <taxon>Eukaryota</taxon>
        <taxon>Metazoa</taxon>
        <taxon>Ecdysozoa</taxon>
        <taxon>Nematoda</taxon>
        <taxon>Chromadorea</taxon>
        <taxon>Rhabditida</taxon>
        <taxon>Tylenchina</taxon>
        <taxon>Tylenchomorpha</taxon>
        <taxon>Aphelenchoidea</taxon>
        <taxon>Aphelenchoididae</taxon>
        <taxon>Bursaphelenchus</taxon>
    </lineage>
</organism>
<protein>
    <submittedName>
        <fullName evidence="3">Transmembrane protein</fullName>
    </submittedName>
</protein>
<evidence type="ECO:0000313" key="3">
    <source>
        <dbReference type="WBParaSite" id="BXY_0182400.1"/>
    </source>
</evidence>
<dbReference type="AlphaFoldDB" id="A0A1I7RM89"/>
<name>A0A1I7RM89_BURXY</name>
<keyword evidence="1" id="KW-0472">Membrane</keyword>
<evidence type="ECO:0000313" key="2">
    <source>
        <dbReference type="Proteomes" id="UP000095284"/>
    </source>
</evidence>
<sequence>MNFGILWRFLKENSRNSDPNRGAASTLAFLPEAQLFCAPKGLQSDVDLLHELRKPAKCDDWNWGQVFAGGMASLVLLGLVLLFWVLTPILLAKWRKTRGRRVGRPDGQEFPPIYPPASTISVVTGSIPEEPAVEPVEGTQQLNVDETAEVSTTWGEN</sequence>
<accession>A0A1I7RM89</accession>
<proteinExistence type="predicted"/>
<keyword evidence="1" id="KW-1133">Transmembrane helix</keyword>
<keyword evidence="1" id="KW-0812">Transmembrane</keyword>
<dbReference type="Proteomes" id="UP000095284">
    <property type="component" value="Unplaced"/>
</dbReference>
<dbReference type="WBParaSite" id="BXY_0182400.1">
    <property type="protein sequence ID" value="BXY_0182400.1"/>
    <property type="gene ID" value="BXY_0182400"/>
</dbReference>
<reference evidence="3" key="1">
    <citation type="submission" date="2016-11" db="UniProtKB">
        <authorList>
            <consortium name="WormBaseParasite"/>
        </authorList>
    </citation>
    <scope>IDENTIFICATION</scope>
</reference>